<keyword evidence="2" id="KW-0238">DNA-binding</keyword>
<keyword evidence="1" id="KW-0805">Transcription regulation</keyword>
<dbReference type="PANTHER" id="PTHR43537:SF50">
    <property type="entry name" value="TRANSCRIPTIONAL REGULATORY PROTEIN"/>
    <property type="match status" value="1"/>
</dbReference>
<organism evidence="5">
    <name type="scientific">Boseongicola sp. SB0664_bin_43</name>
    <dbReference type="NCBI Taxonomy" id="2604844"/>
    <lineage>
        <taxon>Bacteria</taxon>
        <taxon>Pseudomonadati</taxon>
        <taxon>Pseudomonadota</taxon>
        <taxon>Alphaproteobacteria</taxon>
        <taxon>Rhodobacterales</taxon>
        <taxon>Paracoccaceae</taxon>
        <taxon>Boseongicola</taxon>
    </lineage>
</organism>
<dbReference type="InterPro" id="IPR000524">
    <property type="entry name" value="Tscrpt_reg_HTH_GntR"/>
</dbReference>
<feature type="domain" description="HTH gntR-type" evidence="4">
    <location>
        <begin position="21"/>
        <end position="88"/>
    </location>
</feature>
<evidence type="ECO:0000256" key="1">
    <source>
        <dbReference type="ARBA" id="ARBA00023015"/>
    </source>
</evidence>
<sequence length="237" mass="26919">MQQSSPLKQLLDEEFEPLRRASFAEEAAIRLRELILLEKLPPSCPINERELSELLGISRTPVREAIRQLEIEGLVEYTQTRRPRIADPSMATLEHWLAIQGALEGLAGELACSRATDDELSEIESLHVQMVERVDDPQRVELFRIDMAFHGAIVAAAHNPPLVETHNQYNARLWRARFISSQRRANRELQTSKHQDIVDALLARDPERASTALRSHLENAVSNIQAARREREGAAEE</sequence>
<dbReference type="SUPFAM" id="SSF48008">
    <property type="entry name" value="GntR ligand-binding domain-like"/>
    <property type="match status" value="1"/>
</dbReference>
<dbReference type="GO" id="GO:0003700">
    <property type="term" value="F:DNA-binding transcription factor activity"/>
    <property type="evidence" value="ECO:0007669"/>
    <property type="project" value="InterPro"/>
</dbReference>
<proteinExistence type="predicted"/>
<dbReference type="SUPFAM" id="SSF46785">
    <property type="entry name" value="Winged helix' DNA-binding domain"/>
    <property type="match status" value="1"/>
</dbReference>
<dbReference type="PROSITE" id="PS50949">
    <property type="entry name" value="HTH_GNTR"/>
    <property type="match status" value="1"/>
</dbReference>
<comment type="caution">
    <text evidence="5">The sequence shown here is derived from an EMBL/GenBank/DDBJ whole genome shotgun (WGS) entry which is preliminary data.</text>
</comment>
<dbReference type="AlphaFoldDB" id="A0A6B0Y019"/>
<dbReference type="Gene3D" id="1.20.120.530">
    <property type="entry name" value="GntR ligand-binding domain-like"/>
    <property type="match status" value="1"/>
</dbReference>
<dbReference type="SMART" id="SM00895">
    <property type="entry name" value="FCD"/>
    <property type="match status" value="1"/>
</dbReference>
<reference evidence="5" key="1">
    <citation type="submission" date="2019-09" db="EMBL/GenBank/DDBJ databases">
        <title>Characterisation of the sponge microbiome using genome-centric metagenomics.</title>
        <authorList>
            <person name="Engelberts J.P."/>
            <person name="Robbins S.J."/>
            <person name="De Goeij J.M."/>
            <person name="Aranda M."/>
            <person name="Bell S.C."/>
            <person name="Webster N.S."/>
        </authorList>
    </citation>
    <scope>NUCLEOTIDE SEQUENCE</scope>
    <source>
        <strain evidence="5">SB0664_bin_43</strain>
    </source>
</reference>
<dbReference type="InterPro" id="IPR008920">
    <property type="entry name" value="TF_FadR/GntR_C"/>
</dbReference>
<keyword evidence="3" id="KW-0804">Transcription</keyword>
<dbReference type="InterPro" id="IPR011711">
    <property type="entry name" value="GntR_C"/>
</dbReference>
<dbReference type="SMART" id="SM00345">
    <property type="entry name" value="HTH_GNTR"/>
    <property type="match status" value="1"/>
</dbReference>
<accession>A0A6B0Y019</accession>
<dbReference type="Gene3D" id="1.10.10.10">
    <property type="entry name" value="Winged helix-like DNA-binding domain superfamily/Winged helix DNA-binding domain"/>
    <property type="match status" value="1"/>
</dbReference>
<dbReference type="Pfam" id="PF00392">
    <property type="entry name" value="GntR"/>
    <property type="match status" value="1"/>
</dbReference>
<dbReference type="InterPro" id="IPR036390">
    <property type="entry name" value="WH_DNA-bd_sf"/>
</dbReference>
<name>A0A6B0Y019_9RHOB</name>
<evidence type="ECO:0000256" key="3">
    <source>
        <dbReference type="ARBA" id="ARBA00023163"/>
    </source>
</evidence>
<dbReference type="EMBL" id="VXRY01000158">
    <property type="protein sequence ID" value="MXY33252.1"/>
    <property type="molecule type" value="Genomic_DNA"/>
</dbReference>
<dbReference type="PANTHER" id="PTHR43537">
    <property type="entry name" value="TRANSCRIPTIONAL REGULATOR, GNTR FAMILY"/>
    <property type="match status" value="1"/>
</dbReference>
<dbReference type="Pfam" id="PF07729">
    <property type="entry name" value="FCD"/>
    <property type="match status" value="1"/>
</dbReference>
<protein>
    <submittedName>
        <fullName evidence="5">GntR family transcriptional regulator</fullName>
    </submittedName>
</protein>
<evidence type="ECO:0000259" key="4">
    <source>
        <dbReference type="PROSITE" id="PS50949"/>
    </source>
</evidence>
<dbReference type="GO" id="GO:0003677">
    <property type="term" value="F:DNA binding"/>
    <property type="evidence" value="ECO:0007669"/>
    <property type="project" value="UniProtKB-KW"/>
</dbReference>
<dbReference type="PRINTS" id="PR00035">
    <property type="entry name" value="HTHGNTR"/>
</dbReference>
<evidence type="ECO:0000313" key="5">
    <source>
        <dbReference type="EMBL" id="MXY33252.1"/>
    </source>
</evidence>
<evidence type="ECO:0000256" key="2">
    <source>
        <dbReference type="ARBA" id="ARBA00023125"/>
    </source>
</evidence>
<gene>
    <name evidence="5" type="ORF">F4Y60_04000</name>
</gene>
<dbReference type="InterPro" id="IPR036388">
    <property type="entry name" value="WH-like_DNA-bd_sf"/>
</dbReference>